<dbReference type="Proteomes" id="UP001477870">
    <property type="component" value="Unassembled WGS sequence"/>
</dbReference>
<comment type="catalytic activity">
    <reaction evidence="1">
        <text>beta-D-ribopyranose = beta-D-ribofuranose</text>
        <dbReference type="Rhea" id="RHEA:25432"/>
        <dbReference type="ChEBI" id="CHEBI:27476"/>
        <dbReference type="ChEBI" id="CHEBI:47002"/>
        <dbReference type="EC" id="5.4.99.62"/>
    </reaction>
</comment>
<evidence type="ECO:0000256" key="2">
    <source>
        <dbReference type="ARBA" id="ARBA00023235"/>
    </source>
</evidence>
<reference evidence="4 5" key="1">
    <citation type="submission" date="2024-03" db="EMBL/GenBank/DDBJ databases">
        <title>Community enrichment and isolation of bacterial strains for fucoidan degradation.</title>
        <authorList>
            <person name="Sichert A."/>
        </authorList>
    </citation>
    <scope>NUCLEOTIDE SEQUENCE [LARGE SCALE GENOMIC DNA]</scope>
    <source>
        <strain evidence="4 5">AS62</strain>
    </source>
</reference>
<evidence type="ECO:0000313" key="4">
    <source>
        <dbReference type="EMBL" id="MEM5501678.1"/>
    </source>
</evidence>
<keyword evidence="5" id="KW-1185">Reference proteome</keyword>
<dbReference type="PANTHER" id="PTHR31690">
    <property type="entry name" value="FUCOSE MUTAROTASE"/>
    <property type="match status" value="1"/>
</dbReference>
<dbReference type="InterPro" id="IPR023750">
    <property type="entry name" value="RbsD-like_sf"/>
</dbReference>
<evidence type="ECO:0000256" key="3">
    <source>
        <dbReference type="ARBA" id="ARBA00036324"/>
    </source>
</evidence>
<comment type="catalytic activity">
    <reaction evidence="3">
        <text>alpha-L-fucose = beta-L-fucose</text>
        <dbReference type="Rhea" id="RHEA:25580"/>
        <dbReference type="ChEBI" id="CHEBI:42548"/>
        <dbReference type="ChEBI" id="CHEBI:42589"/>
        <dbReference type="EC" id="5.1.3.29"/>
    </reaction>
</comment>
<gene>
    <name evidence="4" type="ORF">WNY59_08760</name>
</gene>
<comment type="caution">
    <text evidence="4">The sequence shown here is derived from an EMBL/GenBank/DDBJ whole genome shotgun (WGS) entry which is preliminary data.</text>
</comment>
<dbReference type="Gene3D" id="3.40.1650.10">
    <property type="entry name" value="RbsD-like domain"/>
    <property type="match status" value="1"/>
</dbReference>
<accession>A0ABU9T7E5</accession>
<proteinExistence type="predicted"/>
<dbReference type="SUPFAM" id="SSF102546">
    <property type="entry name" value="RbsD-like"/>
    <property type="match status" value="1"/>
</dbReference>
<evidence type="ECO:0000256" key="1">
    <source>
        <dbReference type="ARBA" id="ARBA00000223"/>
    </source>
</evidence>
<dbReference type="InterPro" id="IPR050443">
    <property type="entry name" value="RbsD/FucU_mutarotase"/>
</dbReference>
<keyword evidence="2" id="KW-0413">Isomerase</keyword>
<organism evidence="4 5">
    <name type="scientific">Ahrensia kielensis</name>
    <dbReference type="NCBI Taxonomy" id="76980"/>
    <lineage>
        <taxon>Bacteria</taxon>
        <taxon>Pseudomonadati</taxon>
        <taxon>Pseudomonadota</taxon>
        <taxon>Alphaproteobacteria</taxon>
        <taxon>Hyphomicrobiales</taxon>
        <taxon>Ahrensiaceae</taxon>
        <taxon>Ahrensia</taxon>
    </lineage>
</organism>
<dbReference type="Pfam" id="PF05025">
    <property type="entry name" value="RbsD_FucU"/>
    <property type="match status" value="1"/>
</dbReference>
<dbReference type="PANTHER" id="PTHR31690:SF4">
    <property type="entry name" value="FUCOSE MUTAROTASE"/>
    <property type="match status" value="1"/>
</dbReference>
<sequence>MLIGIDGRISPQLLFVLSSMGHGDEIAIVDSNFPASSTAAYCQIGEPIDLLGINAVECIELIAGIMPLDSFVDHSALRMEIDNAPDELGPVHEDASVVLNKIAGNEDKFGSIERQEFYERSKSAFAVIRTGETRPYGCFLLRKGVIF</sequence>
<dbReference type="RefSeq" id="WP_342848135.1">
    <property type="nucleotide sequence ID" value="NZ_JBBMQO010000004.1"/>
</dbReference>
<dbReference type="EMBL" id="JBBMQO010000004">
    <property type="protein sequence ID" value="MEM5501678.1"/>
    <property type="molecule type" value="Genomic_DNA"/>
</dbReference>
<protein>
    <submittedName>
        <fullName evidence="4">RbsD/FucU domain-containing protein</fullName>
    </submittedName>
</protein>
<name>A0ABU9T7E5_9HYPH</name>
<evidence type="ECO:0000313" key="5">
    <source>
        <dbReference type="Proteomes" id="UP001477870"/>
    </source>
</evidence>
<dbReference type="InterPro" id="IPR007721">
    <property type="entry name" value="RbsD_FucU"/>
</dbReference>